<dbReference type="RefSeq" id="WP_012833451.1">
    <property type="nucleotide sequence ID" value="NC_013441.1"/>
</dbReference>
<evidence type="ECO:0000256" key="8">
    <source>
        <dbReference type="SAM" id="Phobius"/>
    </source>
</evidence>
<feature type="transmembrane region" description="Helical" evidence="8">
    <location>
        <begin position="602"/>
        <end position="629"/>
    </location>
</feature>
<organism evidence="10 11">
    <name type="scientific">Gordonia bronchialis (strain ATCC 25592 / DSM 43247 / BCRC 13721 / JCM 3198 / KCTC 3076 / NBRC 16047 / NCTC 10667)</name>
    <name type="common">Rhodococcus bronchialis</name>
    <dbReference type="NCBI Taxonomy" id="526226"/>
    <lineage>
        <taxon>Bacteria</taxon>
        <taxon>Bacillati</taxon>
        <taxon>Actinomycetota</taxon>
        <taxon>Actinomycetes</taxon>
        <taxon>Mycobacteriales</taxon>
        <taxon>Gordoniaceae</taxon>
        <taxon>Gordonia</taxon>
    </lineage>
</organism>
<sequence length="770" mass="82047">MLVRMTRFVIAVPRRVLIGAVVLLALCGVYGFGAAQHLLSGGYSDPNSESAQAQQVLDDTFERGGVQVVLKLDGPPGMDMAQDATARAVGTELIRELDQLDYLQQPILSVWTSPTLRSALVSRDGSSALIIATLDGGEELAPAHAKEIESRFTGERQGISVRVGGQGMVFEQVNDQTTRDLAVAEGIAIPISFLVLIVVFGGAIAAALPVVIGIVAIVATFALLRLIAAFTDVSIFALNLTTAMGLALAIDYTLLLLTRYREEVAGGRERPDAIVVTLSTAGRTVAFSAVTVALALCALAIFPMYFLRSFAYAGLGVVAVAAVSALVLTPAILMVLGDRIDAADVRKPLRRLFRRPTPVPKTTEETWWYRAVQWVLRHAVPVAAVTTAFLLVLGAPFLSINFGFPDDRVLPPGASAHAIQQEIRDDFEDNLTGTITIVASGSTDAAQLGDYTRALSTVPDVASASSSAGTFADGRPIGPGDPAATRGDKHIVTVTTDREPMSDAAREQLDALRAVAVPTGFAVQITGLAATNQDTVQSIYDHLPWVLAVIAIATFILLFLFTGSIVLPLKALVLNILSLSATFGAMVWFFQDGHLGGLGTTATGYLVATMPVLMFCIAFGLSMDYEVFLLGRIREEWLKSDRTREASDHAVALGLAKTGRVITAAALLMSIVFAGIAASEVSFMRMFGVGLTLAVLMDATLIRMLLVPAFMRLAGRANWWAPTPLRRLHDRIGLSEGEPSGNPHDRQSEVSSERTAAEKSASDPVSPRLR</sequence>
<evidence type="ECO:0000256" key="6">
    <source>
        <dbReference type="ARBA" id="ARBA00023136"/>
    </source>
</evidence>
<feature type="transmembrane region" description="Helical" evidence="8">
    <location>
        <begin position="285"/>
        <end position="307"/>
    </location>
</feature>
<dbReference type="KEGG" id="gbr:Gbro_1612"/>
<keyword evidence="4 8" id="KW-0812">Transmembrane</keyword>
<feature type="transmembrane region" description="Helical" evidence="8">
    <location>
        <begin position="650"/>
        <end position="677"/>
    </location>
</feature>
<gene>
    <name evidence="10" type="ordered locus">Gbro_1612</name>
</gene>
<feature type="region of interest" description="Disordered" evidence="7">
    <location>
        <begin position="733"/>
        <end position="770"/>
    </location>
</feature>
<feature type="domain" description="SSD" evidence="9">
    <location>
        <begin position="210"/>
        <end position="335"/>
    </location>
</feature>
<reference evidence="10 11" key="2">
    <citation type="journal article" date="2010" name="Stand. Genomic Sci.">
        <title>Complete genome sequence of Gordonia bronchialis type strain (3410).</title>
        <authorList>
            <person name="Ivanova N."/>
            <person name="Sikorski J."/>
            <person name="Jando M."/>
            <person name="Lapidus A."/>
            <person name="Nolan M."/>
            <person name="Lucas S."/>
            <person name="Del Rio T.G."/>
            <person name="Tice H."/>
            <person name="Copeland A."/>
            <person name="Cheng J.F."/>
            <person name="Chen F."/>
            <person name="Bruce D."/>
            <person name="Goodwin L."/>
            <person name="Pitluck S."/>
            <person name="Mavromatis K."/>
            <person name="Ovchinnikova G."/>
            <person name="Pati A."/>
            <person name="Chen A."/>
            <person name="Palaniappan K."/>
            <person name="Land M."/>
            <person name="Hauser L."/>
            <person name="Chang Y.J."/>
            <person name="Jeffries C.D."/>
            <person name="Chain P."/>
            <person name="Saunders E."/>
            <person name="Han C."/>
            <person name="Detter J.C."/>
            <person name="Brettin T."/>
            <person name="Rohde M."/>
            <person name="Goker M."/>
            <person name="Bristow J."/>
            <person name="Eisen J.A."/>
            <person name="Markowitz V."/>
            <person name="Hugenholtz P."/>
            <person name="Klenk H.P."/>
            <person name="Kyrpides N.C."/>
        </authorList>
    </citation>
    <scope>NUCLEOTIDE SEQUENCE [LARGE SCALE GENOMIC DNA]</scope>
    <source>
        <strain evidence="11">ATCC 25592 / DSM 43247 / BCRC 13721 / JCM 3198 / KCTC 3076 / NBRC 16047 / NCTC 10667</strain>
    </source>
</reference>
<feature type="transmembrane region" description="Helical" evidence="8">
    <location>
        <begin position="236"/>
        <end position="257"/>
    </location>
</feature>
<dbReference type="InterPro" id="IPR050545">
    <property type="entry name" value="Mycobact_MmpL"/>
</dbReference>
<dbReference type="Gene3D" id="1.20.1640.10">
    <property type="entry name" value="Multidrug efflux transporter AcrB transmembrane domain"/>
    <property type="match status" value="2"/>
</dbReference>
<dbReference type="GO" id="GO:0005886">
    <property type="term" value="C:plasma membrane"/>
    <property type="evidence" value="ECO:0007669"/>
    <property type="project" value="UniProtKB-SubCell"/>
</dbReference>
<name>D0L7M0_GORB4</name>
<reference evidence="11" key="1">
    <citation type="submission" date="2009-10" db="EMBL/GenBank/DDBJ databases">
        <title>The complete chromosome of Gordonia bronchialis DSM 43247.</title>
        <authorList>
            <consortium name="US DOE Joint Genome Institute (JGI-PGF)"/>
            <person name="Lucas S."/>
            <person name="Copeland A."/>
            <person name="Lapidus A."/>
            <person name="Glavina del Rio T."/>
            <person name="Dalin E."/>
            <person name="Tice H."/>
            <person name="Bruce D."/>
            <person name="Goodwin L."/>
            <person name="Pitluck S."/>
            <person name="Kyrpides N."/>
            <person name="Mavromatis K."/>
            <person name="Ivanova N."/>
            <person name="Ovchinnikova G."/>
            <person name="Saunders E."/>
            <person name="Brettin T."/>
            <person name="Detter J.C."/>
            <person name="Han C."/>
            <person name="Larimer F."/>
            <person name="Land M."/>
            <person name="Hauser L."/>
            <person name="Markowitz V."/>
            <person name="Cheng J.-F."/>
            <person name="Hugenholtz P."/>
            <person name="Woyke T."/>
            <person name="Wu D."/>
            <person name="Jando M."/>
            <person name="Schneider S."/>
            <person name="Goeker M."/>
            <person name="Klenk H.-P."/>
            <person name="Eisen J.A."/>
        </authorList>
    </citation>
    <scope>NUCLEOTIDE SEQUENCE [LARGE SCALE GENOMIC DNA]</scope>
    <source>
        <strain evidence="11">ATCC 25592 / DSM 43247 / BCRC 13721 / JCM 3198 / KCTC 3076 / NBRC 16047 / NCTC 10667</strain>
    </source>
</reference>
<dbReference type="PANTHER" id="PTHR33406:SF11">
    <property type="entry name" value="MEMBRANE PROTEIN SCO6666-RELATED"/>
    <property type="match status" value="1"/>
</dbReference>
<evidence type="ECO:0000313" key="11">
    <source>
        <dbReference type="Proteomes" id="UP000001219"/>
    </source>
</evidence>
<dbReference type="STRING" id="526226.Gbro_1612"/>
<dbReference type="OrthoDB" id="7051771at2"/>
<evidence type="ECO:0000256" key="2">
    <source>
        <dbReference type="ARBA" id="ARBA00010157"/>
    </source>
</evidence>
<accession>D0L7M0</accession>
<evidence type="ECO:0000259" key="9">
    <source>
        <dbReference type="PROSITE" id="PS50156"/>
    </source>
</evidence>
<evidence type="ECO:0000256" key="5">
    <source>
        <dbReference type="ARBA" id="ARBA00022989"/>
    </source>
</evidence>
<dbReference type="eggNOG" id="COG2409">
    <property type="taxonomic scope" value="Bacteria"/>
</dbReference>
<dbReference type="PANTHER" id="PTHR33406">
    <property type="entry name" value="MEMBRANE PROTEIN MJ1562-RELATED"/>
    <property type="match status" value="1"/>
</dbReference>
<dbReference type="AlphaFoldDB" id="D0L7M0"/>
<feature type="transmembrane region" description="Helical" evidence="8">
    <location>
        <begin position="572"/>
        <end position="590"/>
    </location>
</feature>
<feature type="compositionally biased region" description="Basic and acidic residues" evidence="7">
    <location>
        <begin position="743"/>
        <end position="761"/>
    </location>
</feature>
<keyword evidence="6 8" id="KW-0472">Membrane</keyword>
<evidence type="ECO:0000256" key="4">
    <source>
        <dbReference type="ARBA" id="ARBA00022692"/>
    </source>
</evidence>
<dbReference type="Pfam" id="PF03176">
    <property type="entry name" value="MMPL"/>
    <property type="match status" value="2"/>
</dbReference>
<protein>
    <submittedName>
        <fullName evidence="10">MMPL domain protein</fullName>
    </submittedName>
</protein>
<keyword evidence="11" id="KW-1185">Reference proteome</keyword>
<evidence type="ECO:0000313" key="10">
    <source>
        <dbReference type="EMBL" id="ACY20883.1"/>
    </source>
</evidence>
<proteinExistence type="inferred from homology"/>
<feature type="transmembrane region" description="Helical" evidence="8">
    <location>
        <begin position="191"/>
        <end position="224"/>
    </location>
</feature>
<dbReference type="PROSITE" id="PS50156">
    <property type="entry name" value="SSD"/>
    <property type="match status" value="1"/>
</dbReference>
<dbReference type="InterPro" id="IPR004869">
    <property type="entry name" value="MMPL_dom"/>
</dbReference>
<feature type="transmembrane region" description="Helical" evidence="8">
    <location>
        <begin position="378"/>
        <end position="398"/>
    </location>
</feature>
<evidence type="ECO:0000256" key="3">
    <source>
        <dbReference type="ARBA" id="ARBA00022475"/>
    </source>
</evidence>
<dbReference type="HOGENOM" id="CLU_005108_5_1_11"/>
<dbReference type="InterPro" id="IPR000731">
    <property type="entry name" value="SSD"/>
</dbReference>
<feature type="transmembrane region" description="Helical" evidence="8">
    <location>
        <begin position="542"/>
        <end position="560"/>
    </location>
</feature>
<dbReference type="EMBL" id="CP001802">
    <property type="protein sequence ID" value="ACY20883.1"/>
    <property type="molecule type" value="Genomic_DNA"/>
</dbReference>
<evidence type="ECO:0000256" key="7">
    <source>
        <dbReference type="SAM" id="MobiDB-lite"/>
    </source>
</evidence>
<comment type="subcellular location">
    <subcellularLocation>
        <location evidence="1">Cell membrane</location>
        <topology evidence="1">Multi-pass membrane protein</topology>
    </subcellularLocation>
</comment>
<feature type="transmembrane region" description="Helical" evidence="8">
    <location>
        <begin position="314"/>
        <end position="336"/>
    </location>
</feature>
<comment type="similarity">
    <text evidence="2">Belongs to the resistance-nodulation-cell division (RND) (TC 2.A.6) family. MmpL subfamily.</text>
</comment>
<dbReference type="SUPFAM" id="SSF82866">
    <property type="entry name" value="Multidrug efflux transporter AcrB transmembrane domain"/>
    <property type="match status" value="2"/>
</dbReference>
<feature type="transmembrane region" description="Helical" evidence="8">
    <location>
        <begin position="683"/>
        <end position="706"/>
    </location>
</feature>
<evidence type="ECO:0000256" key="1">
    <source>
        <dbReference type="ARBA" id="ARBA00004651"/>
    </source>
</evidence>
<feature type="transmembrane region" description="Helical" evidence="8">
    <location>
        <begin position="511"/>
        <end position="530"/>
    </location>
</feature>
<keyword evidence="5 8" id="KW-1133">Transmembrane helix</keyword>
<feature type="region of interest" description="Disordered" evidence="7">
    <location>
        <begin position="467"/>
        <end position="487"/>
    </location>
</feature>
<dbReference type="Proteomes" id="UP000001219">
    <property type="component" value="Chromosome"/>
</dbReference>
<keyword evidence="3" id="KW-1003">Cell membrane</keyword>